<accession>A0A2T9ZDK6</accession>
<sequence>MDSKDLIQHNENHSIMPDHESIDPRLVLSKKLPPEFIRYRRGAGNSRLAYLEGWRAINLANRIFGYNGWSSSVVNMNVDDIKERPDGRVSVCISSTVRVTLRDGTYHEDVGHGSIDNAPSKSMAFEKARKEAVTDGLKRALRMFGDLLGNCLYNRDFVSNIEKISKRKFKEEYTEKDLYYPNSPSNHSITKPLSIPNKPAQMPDSSRRNVQPTKLPKKPETKIPKNPISNPKTTSNVVSNSNRHKHQLRKEPSIKALEDFVDIFSQDDFHWDSSFDDVLGVIEYLPPALDDIELSPTKNEQISEDPNTNKNGAPFNKDFSNSSVTSKRYDDLPMNSVSNSKKAKGGVGNSFSSSFNTNSFSESGLATGSFASPSSSNPKISFANLSSSASKNTIDPPKPEASQTKQNNSKFVNMSGFIPASHLNK</sequence>
<feature type="region of interest" description="Disordered" evidence="5">
    <location>
        <begin position="366"/>
        <end position="425"/>
    </location>
</feature>
<evidence type="ECO:0000313" key="6">
    <source>
        <dbReference type="EMBL" id="PVV02632.1"/>
    </source>
</evidence>
<dbReference type="InterPro" id="IPR007232">
    <property type="entry name" value="Rad52_Rad59_Rad22"/>
</dbReference>
<dbReference type="PANTHER" id="PTHR12132:SF1">
    <property type="entry name" value="DNA REPAIR PROTEIN RAD52 HOMOLOG"/>
    <property type="match status" value="1"/>
</dbReference>
<dbReference type="STRING" id="133381.A0A2T9ZDK6"/>
<evidence type="ECO:0000256" key="1">
    <source>
        <dbReference type="ARBA" id="ARBA00006638"/>
    </source>
</evidence>
<dbReference type="Gene3D" id="3.30.390.80">
    <property type="entry name" value="DNA repair protein Rad52/59/22"/>
    <property type="match status" value="1"/>
</dbReference>
<feature type="compositionally biased region" description="Polar residues" evidence="5">
    <location>
        <begin position="366"/>
        <end position="393"/>
    </location>
</feature>
<dbReference type="InterPro" id="IPR041247">
    <property type="entry name" value="Rad52_fam"/>
</dbReference>
<feature type="compositionally biased region" description="Polar residues" evidence="5">
    <location>
        <begin position="227"/>
        <end position="241"/>
    </location>
</feature>
<feature type="compositionally biased region" description="Polar residues" evidence="5">
    <location>
        <begin position="401"/>
        <end position="412"/>
    </location>
</feature>
<keyword evidence="7" id="KW-1185">Reference proteome</keyword>
<evidence type="ECO:0000256" key="4">
    <source>
        <dbReference type="ARBA" id="ARBA00023204"/>
    </source>
</evidence>
<dbReference type="PANTHER" id="PTHR12132">
    <property type="entry name" value="DNA REPAIR AND RECOMBINATION PROTEIN RAD52, RAD59"/>
    <property type="match status" value="1"/>
</dbReference>
<dbReference type="GO" id="GO:0045002">
    <property type="term" value="P:double-strand break repair via single-strand annealing"/>
    <property type="evidence" value="ECO:0007669"/>
    <property type="project" value="TreeGrafter"/>
</dbReference>
<keyword evidence="2" id="KW-0227">DNA damage</keyword>
<gene>
    <name evidence="6" type="ORF">BB560_002913</name>
</gene>
<dbReference type="OrthoDB" id="206565at2759"/>
<comment type="caution">
    <text evidence="6">The sequence shown here is derived from an EMBL/GenBank/DDBJ whole genome shotgun (WGS) entry which is preliminary data.</text>
</comment>
<dbReference type="GO" id="GO:0006312">
    <property type="term" value="P:mitotic recombination"/>
    <property type="evidence" value="ECO:0007669"/>
    <property type="project" value="TreeGrafter"/>
</dbReference>
<dbReference type="GO" id="GO:0003697">
    <property type="term" value="F:single-stranded DNA binding"/>
    <property type="evidence" value="ECO:0007669"/>
    <property type="project" value="UniProtKB-ARBA"/>
</dbReference>
<comment type="similarity">
    <text evidence="1">Belongs to the RAD52 family.</text>
</comment>
<dbReference type="SUPFAM" id="SSF54768">
    <property type="entry name" value="dsRNA-binding domain-like"/>
    <property type="match status" value="1"/>
</dbReference>
<dbReference type="Pfam" id="PF04098">
    <property type="entry name" value="Rad52_Rad22"/>
    <property type="match status" value="1"/>
</dbReference>
<feature type="compositionally biased region" description="Polar residues" evidence="5">
    <location>
        <begin position="182"/>
        <end position="191"/>
    </location>
</feature>
<evidence type="ECO:0000256" key="3">
    <source>
        <dbReference type="ARBA" id="ARBA00023172"/>
    </source>
</evidence>
<evidence type="ECO:0008006" key="8">
    <source>
        <dbReference type="Google" id="ProtNLM"/>
    </source>
</evidence>
<evidence type="ECO:0000313" key="7">
    <source>
        <dbReference type="Proteomes" id="UP000245609"/>
    </source>
</evidence>
<protein>
    <recommendedName>
        <fullName evidence="8">DNA repair and recombination protein RAD52</fullName>
    </recommendedName>
</protein>
<dbReference type="GO" id="GO:0000724">
    <property type="term" value="P:double-strand break repair via homologous recombination"/>
    <property type="evidence" value="ECO:0007669"/>
    <property type="project" value="TreeGrafter"/>
</dbReference>
<proteinExistence type="inferred from homology"/>
<dbReference type="Proteomes" id="UP000245609">
    <property type="component" value="Unassembled WGS sequence"/>
</dbReference>
<name>A0A2T9ZDK6_9FUNG</name>
<feature type="compositionally biased region" description="Polar residues" evidence="5">
    <location>
        <begin position="299"/>
        <end position="311"/>
    </location>
</feature>
<evidence type="ECO:0000256" key="2">
    <source>
        <dbReference type="ARBA" id="ARBA00022763"/>
    </source>
</evidence>
<dbReference type="InterPro" id="IPR042525">
    <property type="entry name" value="Rad52_Rad59_Rad22_sf"/>
</dbReference>
<feature type="region of interest" description="Disordered" evidence="5">
    <location>
        <begin position="299"/>
        <end position="348"/>
    </location>
</feature>
<dbReference type="EMBL" id="MBFS01000377">
    <property type="protein sequence ID" value="PVV02632.1"/>
    <property type="molecule type" value="Genomic_DNA"/>
</dbReference>
<reference evidence="6 7" key="1">
    <citation type="journal article" date="2018" name="MBio">
        <title>Comparative Genomics Reveals the Core Gene Toolbox for the Fungus-Insect Symbiosis.</title>
        <authorList>
            <person name="Wang Y."/>
            <person name="Stata M."/>
            <person name="Wang W."/>
            <person name="Stajich J.E."/>
            <person name="White M.M."/>
            <person name="Moncalvo J.M."/>
        </authorList>
    </citation>
    <scope>NUCLEOTIDE SEQUENCE [LARGE SCALE GENOMIC DNA]</scope>
    <source>
        <strain evidence="6 7">SC-DP-2</strain>
    </source>
</reference>
<organism evidence="6 7">
    <name type="scientific">Smittium megazygosporum</name>
    <dbReference type="NCBI Taxonomy" id="133381"/>
    <lineage>
        <taxon>Eukaryota</taxon>
        <taxon>Fungi</taxon>
        <taxon>Fungi incertae sedis</taxon>
        <taxon>Zoopagomycota</taxon>
        <taxon>Kickxellomycotina</taxon>
        <taxon>Harpellomycetes</taxon>
        <taxon>Harpellales</taxon>
        <taxon>Legeriomycetaceae</taxon>
        <taxon>Smittium</taxon>
    </lineage>
</organism>
<keyword evidence="4" id="KW-0234">DNA repair</keyword>
<evidence type="ECO:0000256" key="5">
    <source>
        <dbReference type="SAM" id="MobiDB-lite"/>
    </source>
</evidence>
<keyword evidence="3" id="KW-0233">DNA recombination</keyword>
<dbReference type="AlphaFoldDB" id="A0A2T9ZDK6"/>
<dbReference type="GO" id="GO:0005634">
    <property type="term" value="C:nucleus"/>
    <property type="evidence" value="ECO:0007669"/>
    <property type="project" value="TreeGrafter"/>
</dbReference>
<feature type="region of interest" description="Disordered" evidence="5">
    <location>
        <begin position="180"/>
        <end position="251"/>
    </location>
</feature>
<dbReference type="FunFam" id="3.30.390.80:FF:000001">
    <property type="entry name" value="DNA repair protein RAD52 homolog"/>
    <property type="match status" value="1"/>
</dbReference>